<feature type="chain" id="PRO_5018238888" evidence="2">
    <location>
        <begin position="20"/>
        <end position="352"/>
    </location>
</feature>
<dbReference type="Gene3D" id="2.170.15.10">
    <property type="entry name" value="Proaerolysin, chain A, domain 3"/>
    <property type="match status" value="1"/>
</dbReference>
<dbReference type="Proteomes" id="UP000281406">
    <property type="component" value="Unassembled WGS sequence"/>
</dbReference>
<proteinExistence type="predicted"/>
<evidence type="ECO:0000313" key="4">
    <source>
        <dbReference type="Proteomes" id="UP000281406"/>
    </source>
</evidence>
<comment type="caution">
    <text evidence="3">The sequence shown here is derived from an EMBL/GenBank/DDBJ whole genome shotgun (WGS) entry which is preliminary data.</text>
</comment>
<dbReference type="CDD" id="cd20220">
    <property type="entry name" value="PFM_natterin-3-like"/>
    <property type="match status" value="1"/>
</dbReference>
<dbReference type="EMBL" id="RJVU01008195">
    <property type="protein sequence ID" value="ROL53554.1"/>
    <property type="molecule type" value="Genomic_DNA"/>
</dbReference>
<organism evidence="3 4">
    <name type="scientific">Anabarilius grahami</name>
    <name type="common">Kanglang fish</name>
    <name type="synonym">Barilius grahami</name>
    <dbReference type="NCBI Taxonomy" id="495550"/>
    <lineage>
        <taxon>Eukaryota</taxon>
        <taxon>Metazoa</taxon>
        <taxon>Chordata</taxon>
        <taxon>Craniata</taxon>
        <taxon>Vertebrata</taxon>
        <taxon>Euteleostomi</taxon>
        <taxon>Actinopterygii</taxon>
        <taxon>Neopterygii</taxon>
        <taxon>Teleostei</taxon>
        <taxon>Ostariophysi</taxon>
        <taxon>Cypriniformes</taxon>
        <taxon>Xenocyprididae</taxon>
        <taxon>Xenocypridinae</taxon>
        <taxon>Xenocypridinae incertae sedis</taxon>
        <taxon>Anabarilius</taxon>
    </lineage>
</organism>
<feature type="compositionally biased region" description="Polar residues" evidence="1">
    <location>
        <begin position="227"/>
        <end position="236"/>
    </location>
</feature>
<sequence>MGFSVFIIFALLQIRLLNAGGNPEDLSNIESTDTSNHHQRHARGLSLKKLFAGKDKDPILDPNTYLELVDSKTPPEDAVKVPSDFNNYIILTGKCNDVKLEILNSQAANDKERRFLVNKDNFEDLQWKTWADIESSKTPFAPVWICKRYYIAKDESGKPSLTKQIDKKKKKTEYLFLNNDKLETLHMDSEDPVQKTPGNIEVLKHFIFVNKNCKSAKHVLKLDQGSDESSSSQKGRTQAFGGALGGSASGTTPASVNLKYDYIRSNTITTSNVDKVLHSWSMEIEVPPNHSCSIKVTSKTFTSTVQYSGWLTRQYGISDVRTTSVSGTYENQEAADLESVYNCKAEKEKVIC</sequence>
<evidence type="ECO:0000256" key="2">
    <source>
        <dbReference type="SAM" id="SignalP"/>
    </source>
</evidence>
<keyword evidence="2" id="KW-0732">Signal</keyword>
<name>A0A3N0Z5Q4_ANAGA</name>
<evidence type="ECO:0000256" key="1">
    <source>
        <dbReference type="SAM" id="MobiDB-lite"/>
    </source>
</evidence>
<protein>
    <submittedName>
        <fullName evidence="3">Natterin-3</fullName>
    </submittedName>
</protein>
<feature type="region of interest" description="Disordered" evidence="1">
    <location>
        <begin position="224"/>
        <end position="246"/>
    </location>
</feature>
<reference evidence="3 4" key="1">
    <citation type="submission" date="2018-10" db="EMBL/GenBank/DDBJ databases">
        <title>Genome assembly for a Yunnan-Guizhou Plateau 3E fish, Anabarilius grahami (Regan), and its evolutionary and genetic applications.</title>
        <authorList>
            <person name="Jiang W."/>
        </authorList>
    </citation>
    <scope>NUCLEOTIDE SEQUENCE [LARGE SCALE GENOMIC DNA]</scope>
    <source>
        <strain evidence="3">AG-KIZ</strain>
        <tissue evidence="3">Muscle</tissue>
    </source>
</reference>
<accession>A0A3N0Z5Q4</accession>
<evidence type="ECO:0000313" key="3">
    <source>
        <dbReference type="EMBL" id="ROL53554.1"/>
    </source>
</evidence>
<dbReference type="OrthoDB" id="1925699at2759"/>
<dbReference type="SUPFAM" id="SSF56973">
    <property type="entry name" value="Aerolisin/ETX pore-forming domain"/>
    <property type="match status" value="1"/>
</dbReference>
<keyword evidence="4" id="KW-1185">Reference proteome</keyword>
<feature type="signal peptide" evidence="2">
    <location>
        <begin position="1"/>
        <end position="19"/>
    </location>
</feature>
<dbReference type="AlphaFoldDB" id="A0A3N0Z5Q4"/>
<gene>
    <name evidence="3" type="ORF">DPX16_2196</name>
</gene>